<evidence type="ECO:0000313" key="1">
    <source>
        <dbReference type="EMBL" id="EXL67832.1"/>
    </source>
</evidence>
<reference evidence="1" key="2">
    <citation type="submission" date="2012-05" db="EMBL/GenBank/DDBJ databases">
        <title>The Genome Annotation of Fusarium oxysporum PHW808.</title>
        <authorList>
            <consortium name="The Broad Institute Genomics Platform"/>
            <person name="Ma L.-J."/>
            <person name="Corby-Kistler H."/>
            <person name="Broz K."/>
            <person name="Gale L.R."/>
            <person name="Jonkers W."/>
            <person name="O'Donnell K."/>
            <person name="Ploetz R."/>
            <person name="Steinberg C."/>
            <person name="Schwartz D.C."/>
            <person name="VanEtten H."/>
            <person name="Zhou S."/>
            <person name="Young S.K."/>
            <person name="Zeng Q."/>
            <person name="Gargeya S."/>
            <person name="Fitzgerald M."/>
            <person name="Abouelleil A."/>
            <person name="Alvarado L."/>
            <person name="Chapman S.B."/>
            <person name="Gainer-Dewar J."/>
            <person name="Goldberg J."/>
            <person name="Griggs A."/>
            <person name="Gujja S."/>
            <person name="Hansen M."/>
            <person name="Howarth C."/>
            <person name="Imamovic A."/>
            <person name="Ireland A."/>
            <person name="Larimer J."/>
            <person name="McCowan C."/>
            <person name="Murphy C."/>
            <person name="Pearson M."/>
            <person name="Poon T.W."/>
            <person name="Priest M."/>
            <person name="Roberts A."/>
            <person name="Saif S."/>
            <person name="Shea T."/>
            <person name="Sykes S."/>
            <person name="Wortman J."/>
            <person name="Nusbaum C."/>
            <person name="Birren B."/>
        </authorList>
    </citation>
    <scope>NUCLEOTIDE SEQUENCE</scope>
    <source>
        <strain evidence="1">54008</strain>
    </source>
</reference>
<protein>
    <submittedName>
        <fullName evidence="1">AAT family amino acid transporter</fullName>
    </submittedName>
</protein>
<organism evidence="1">
    <name type="scientific">Fusarium oxysporum f. sp. conglutinans race 2 54008</name>
    <dbReference type="NCBI Taxonomy" id="1089457"/>
    <lineage>
        <taxon>Eukaryota</taxon>
        <taxon>Fungi</taxon>
        <taxon>Dikarya</taxon>
        <taxon>Ascomycota</taxon>
        <taxon>Pezizomycotina</taxon>
        <taxon>Sordariomycetes</taxon>
        <taxon>Hypocreomycetidae</taxon>
        <taxon>Hypocreales</taxon>
        <taxon>Nectriaceae</taxon>
        <taxon>Fusarium</taxon>
        <taxon>Fusarium oxysporum species complex</taxon>
    </lineage>
</organism>
<accession>X0GW38</accession>
<dbReference type="AlphaFoldDB" id="X0GW38"/>
<reference evidence="1" key="1">
    <citation type="submission" date="2011-11" db="EMBL/GenBank/DDBJ databases">
        <title>The Genome Sequence of Fusarium oxysporum PHW808.</title>
        <authorList>
            <consortium name="The Broad Institute Genome Sequencing Platform"/>
            <person name="Ma L.-J."/>
            <person name="Gale L.R."/>
            <person name="Schwartz D.C."/>
            <person name="Zhou S."/>
            <person name="Corby-Kistler H."/>
            <person name="Young S.K."/>
            <person name="Zeng Q."/>
            <person name="Gargeya S."/>
            <person name="Fitzgerald M."/>
            <person name="Haas B."/>
            <person name="Abouelleil A."/>
            <person name="Alvarado L."/>
            <person name="Arachchi H.M."/>
            <person name="Berlin A."/>
            <person name="Brown A."/>
            <person name="Chapman S.B."/>
            <person name="Chen Z."/>
            <person name="Dunbar C."/>
            <person name="Freedman E."/>
            <person name="Gearin G."/>
            <person name="Goldberg J."/>
            <person name="Griggs A."/>
            <person name="Gujja S."/>
            <person name="Heiman D."/>
            <person name="Howarth C."/>
            <person name="Larson L."/>
            <person name="Lui A."/>
            <person name="MacDonald P.J.P."/>
            <person name="Montmayeur A."/>
            <person name="Murphy C."/>
            <person name="Neiman D."/>
            <person name="Pearson M."/>
            <person name="Priest M."/>
            <person name="Roberts A."/>
            <person name="Saif S."/>
            <person name="Shea T."/>
            <person name="Shenoy N."/>
            <person name="Sisk P."/>
            <person name="Stolte C."/>
            <person name="Sykes S."/>
            <person name="Wortman J."/>
            <person name="Nusbaum C."/>
            <person name="Birren B."/>
        </authorList>
    </citation>
    <scope>NUCLEOTIDE SEQUENCE [LARGE SCALE GENOMIC DNA]</scope>
    <source>
        <strain evidence="1">54008</strain>
    </source>
</reference>
<dbReference type="Proteomes" id="UP000030676">
    <property type="component" value="Unassembled WGS sequence"/>
</dbReference>
<sequence length="50" mass="6080">MAVHSTAGDNRRGVHDRVLESGSDKVHIRRYFSLRYCRYQPFWRQDIWRG</sequence>
<dbReference type="HOGENOM" id="CLU_3125137_0_0_1"/>
<proteinExistence type="predicted"/>
<name>X0GW38_FUSOX</name>
<gene>
    <name evidence="1" type="ORF">FOPG_16079</name>
</gene>
<dbReference type="EMBL" id="JH658949">
    <property type="protein sequence ID" value="EXL67832.1"/>
    <property type="molecule type" value="Genomic_DNA"/>
</dbReference>